<evidence type="ECO:0000313" key="3">
    <source>
        <dbReference type="Proteomes" id="UP000548326"/>
    </source>
</evidence>
<gene>
    <name evidence="2" type="ORF">HDF22_004033</name>
</gene>
<comment type="caution">
    <text evidence="2">The sequence shown here is derived from an EMBL/GenBank/DDBJ whole genome shotgun (WGS) entry which is preliminary data.</text>
</comment>
<protein>
    <submittedName>
        <fullName evidence="2">PhnB protein</fullName>
    </submittedName>
</protein>
<dbReference type="CDD" id="cd07246">
    <property type="entry name" value="VOC_like"/>
    <property type="match status" value="1"/>
</dbReference>
<dbReference type="AlphaFoldDB" id="A0A841JJX0"/>
<dbReference type="PANTHER" id="PTHR34109:SF1">
    <property type="entry name" value="VOC DOMAIN-CONTAINING PROTEIN"/>
    <property type="match status" value="1"/>
</dbReference>
<accession>A0A841JJX0</accession>
<dbReference type="PANTHER" id="PTHR34109">
    <property type="entry name" value="BNAUNNG04460D PROTEIN-RELATED"/>
    <property type="match status" value="1"/>
</dbReference>
<organism evidence="2 3">
    <name type="scientific">Mucilaginibacter lappiensis</name>
    <dbReference type="NCBI Taxonomy" id="354630"/>
    <lineage>
        <taxon>Bacteria</taxon>
        <taxon>Pseudomonadati</taxon>
        <taxon>Bacteroidota</taxon>
        <taxon>Sphingobacteriia</taxon>
        <taxon>Sphingobacteriales</taxon>
        <taxon>Sphingobacteriaceae</taxon>
        <taxon>Mucilaginibacter</taxon>
    </lineage>
</organism>
<dbReference type="InterPro" id="IPR004360">
    <property type="entry name" value="Glyas_Fos-R_dOase_dom"/>
</dbReference>
<dbReference type="RefSeq" id="WP_183588848.1">
    <property type="nucleotide sequence ID" value="NZ_JACHCA010000012.1"/>
</dbReference>
<dbReference type="Pfam" id="PF00903">
    <property type="entry name" value="Glyoxalase"/>
    <property type="match status" value="1"/>
</dbReference>
<dbReference type="PROSITE" id="PS51819">
    <property type="entry name" value="VOC"/>
    <property type="match status" value="1"/>
</dbReference>
<dbReference type="InterPro" id="IPR037523">
    <property type="entry name" value="VOC_core"/>
</dbReference>
<evidence type="ECO:0000313" key="2">
    <source>
        <dbReference type="EMBL" id="MBB6129896.1"/>
    </source>
</evidence>
<feature type="domain" description="VOC" evidence="1">
    <location>
        <begin position="10"/>
        <end position="126"/>
    </location>
</feature>
<sequence length="127" mass="14653">MKKEKNIPEAYQRIMPYLIVKDAPAFIIFMQNVFGAKEQYKKMRDEKYIMHAELNIEGSTVMFCDSTETYLPRNAGLFIYVDNCDETYKKALENGAVSVTEPVDQTYGRSAGVKDPFGNTWWVTNPF</sequence>
<dbReference type="SUPFAM" id="SSF54593">
    <property type="entry name" value="Glyoxalase/Bleomycin resistance protein/Dihydroxybiphenyl dioxygenase"/>
    <property type="match status" value="1"/>
</dbReference>
<evidence type="ECO:0000259" key="1">
    <source>
        <dbReference type="PROSITE" id="PS51819"/>
    </source>
</evidence>
<dbReference type="InterPro" id="IPR029068">
    <property type="entry name" value="Glyas_Bleomycin-R_OHBP_Dase"/>
</dbReference>
<name>A0A841JJX0_9SPHI</name>
<reference evidence="2 3" key="1">
    <citation type="submission" date="2020-08" db="EMBL/GenBank/DDBJ databases">
        <title>Genomic Encyclopedia of Type Strains, Phase IV (KMG-V): Genome sequencing to study the core and pangenomes of soil and plant-associated prokaryotes.</title>
        <authorList>
            <person name="Whitman W."/>
        </authorList>
    </citation>
    <scope>NUCLEOTIDE SEQUENCE [LARGE SCALE GENOMIC DNA]</scope>
    <source>
        <strain evidence="2 3">MP601</strain>
    </source>
</reference>
<dbReference type="Proteomes" id="UP000548326">
    <property type="component" value="Unassembled WGS sequence"/>
</dbReference>
<dbReference type="EMBL" id="JACHCA010000012">
    <property type="protein sequence ID" value="MBB6129896.1"/>
    <property type="molecule type" value="Genomic_DNA"/>
</dbReference>
<proteinExistence type="predicted"/>
<dbReference type="Gene3D" id="3.30.720.110">
    <property type="match status" value="1"/>
</dbReference>
<dbReference type="Gene3D" id="3.30.720.120">
    <property type="match status" value="1"/>
</dbReference>